<feature type="compositionally biased region" description="Polar residues" evidence="2">
    <location>
        <begin position="1"/>
        <end position="11"/>
    </location>
</feature>
<comment type="similarity">
    <text evidence="1">Belongs to the dynein light chain Tctex-type family.</text>
</comment>
<dbReference type="GO" id="GO:0005737">
    <property type="term" value="C:cytoplasm"/>
    <property type="evidence" value="ECO:0007669"/>
    <property type="project" value="TreeGrafter"/>
</dbReference>
<dbReference type="AlphaFoldDB" id="A0AAD9K7P7"/>
<dbReference type="EMBL" id="JAODUP010000040">
    <property type="protein sequence ID" value="KAK2166291.1"/>
    <property type="molecule type" value="Genomic_DNA"/>
</dbReference>
<sequence>MATRRGSVSTRDSSDHGQGAAPPISLSQAHRRTSRIETNFTAHAARRMSVYRRPSLAGSQRTDLSHPVVGIPMKLQNTYRMYPEEEERFSSSRVAKMLSGLLASFLDGEKYEAIKCTALSQSLSDVVKGRMKEMDYPRYKFVCLVLIGEKANQAIRAASRCVWNTDTDNFAEATYENDSLFAVASVYGCYFE</sequence>
<proteinExistence type="inferred from homology"/>
<dbReference type="Pfam" id="PF03645">
    <property type="entry name" value="Tctex-1"/>
    <property type="match status" value="1"/>
</dbReference>
<reference evidence="3" key="1">
    <citation type="journal article" date="2023" name="Mol. Biol. Evol.">
        <title>Third-Generation Sequencing Reveals the Adaptive Role of the Epigenome in Three Deep-Sea Polychaetes.</title>
        <authorList>
            <person name="Perez M."/>
            <person name="Aroh O."/>
            <person name="Sun Y."/>
            <person name="Lan Y."/>
            <person name="Juniper S.K."/>
            <person name="Young C.R."/>
            <person name="Angers B."/>
            <person name="Qian P.Y."/>
        </authorList>
    </citation>
    <scope>NUCLEOTIDE SEQUENCE</scope>
    <source>
        <strain evidence="3">P08H-3</strain>
    </source>
</reference>
<protein>
    <submittedName>
        <fullName evidence="3">Uncharacterized protein</fullName>
    </submittedName>
</protein>
<evidence type="ECO:0000256" key="1">
    <source>
        <dbReference type="ARBA" id="ARBA00005361"/>
    </source>
</evidence>
<dbReference type="InterPro" id="IPR038586">
    <property type="entry name" value="Tctex-1-like_sf"/>
</dbReference>
<dbReference type="GO" id="GO:0007018">
    <property type="term" value="P:microtubule-based movement"/>
    <property type="evidence" value="ECO:0007669"/>
    <property type="project" value="TreeGrafter"/>
</dbReference>
<dbReference type="PANTHER" id="PTHR21255">
    <property type="entry name" value="T-COMPLEX-ASSOCIATED-TESTIS-EXPRESSED 1/ DYNEIN LIGHT CHAIN"/>
    <property type="match status" value="1"/>
</dbReference>
<name>A0AAD9K7P7_9ANNE</name>
<accession>A0AAD9K7P7</accession>
<dbReference type="InterPro" id="IPR005334">
    <property type="entry name" value="Tctex-1-like"/>
</dbReference>
<dbReference type="GO" id="GO:0045505">
    <property type="term" value="F:dynein intermediate chain binding"/>
    <property type="evidence" value="ECO:0007669"/>
    <property type="project" value="TreeGrafter"/>
</dbReference>
<gene>
    <name evidence="3" type="ORF">LSH36_40g13027</name>
</gene>
<dbReference type="Proteomes" id="UP001208570">
    <property type="component" value="Unassembled WGS sequence"/>
</dbReference>
<comment type="caution">
    <text evidence="3">The sequence shown here is derived from an EMBL/GenBank/DDBJ whole genome shotgun (WGS) entry which is preliminary data.</text>
</comment>
<evidence type="ECO:0000313" key="4">
    <source>
        <dbReference type="Proteomes" id="UP001208570"/>
    </source>
</evidence>
<evidence type="ECO:0000256" key="2">
    <source>
        <dbReference type="SAM" id="MobiDB-lite"/>
    </source>
</evidence>
<evidence type="ECO:0000313" key="3">
    <source>
        <dbReference type="EMBL" id="KAK2166291.1"/>
    </source>
</evidence>
<dbReference type="Gene3D" id="3.30.1140.40">
    <property type="entry name" value="Tctex-1"/>
    <property type="match status" value="1"/>
</dbReference>
<organism evidence="3 4">
    <name type="scientific">Paralvinella palmiformis</name>
    <dbReference type="NCBI Taxonomy" id="53620"/>
    <lineage>
        <taxon>Eukaryota</taxon>
        <taxon>Metazoa</taxon>
        <taxon>Spiralia</taxon>
        <taxon>Lophotrochozoa</taxon>
        <taxon>Annelida</taxon>
        <taxon>Polychaeta</taxon>
        <taxon>Sedentaria</taxon>
        <taxon>Canalipalpata</taxon>
        <taxon>Terebellida</taxon>
        <taxon>Terebelliformia</taxon>
        <taxon>Alvinellidae</taxon>
        <taxon>Paralvinella</taxon>
    </lineage>
</organism>
<feature type="region of interest" description="Disordered" evidence="2">
    <location>
        <begin position="1"/>
        <end position="33"/>
    </location>
</feature>
<dbReference type="PANTHER" id="PTHR21255:SF65">
    <property type="entry name" value="TCTEX1 DOMAIN-CONTAINING PROTEIN 2"/>
    <property type="match status" value="1"/>
</dbReference>
<keyword evidence="4" id="KW-1185">Reference proteome</keyword>
<dbReference type="GO" id="GO:0005868">
    <property type="term" value="C:cytoplasmic dynein complex"/>
    <property type="evidence" value="ECO:0007669"/>
    <property type="project" value="TreeGrafter"/>
</dbReference>